<keyword evidence="2" id="KW-1185">Reference proteome</keyword>
<evidence type="ECO:0008006" key="3">
    <source>
        <dbReference type="Google" id="ProtNLM"/>
    </source>
</evidence>
<name>A0A8S1NR16_9CILI</name>
<evidence type="ECO:0000313" key="2">
    <source>
        <dbReference type="Proteomes" id="UP000692954"/>
    </source>
</evidence>
<sequence>MEGEFGKVKKKSGKWRAFWSGLVYKEVGGYYDNGLKQGLWSEFIKNYSRKAQICENGYYLNDQKQGKWNYIYKNNIIGWGLYNQLAEKQGKWIELSDGFSNYSQVTYNGEYQNGKKAGRWDILFRDQRQYRFQQIGGGLYNAGVKVGMWIELSDGFQIYSKVTFQGIYKNGNKVGKWDIKIYKFDGKSNCSGGFYKEVEGCYTKMGKWIEQGYGLNLYSQVILEGEYKNGRKLVNWIFCIIRNKEMFRN</sequence>
<proteinExistence type="predicted"/>
<dbReference type="AlphaFoldDB" id="A0A8S1NR16"/>
<dbReference type="PANTHER" id="PTHR33706">
    <property type="entry name" value="MORN VARIANT REPEAT PROTEIN"/>
    <property type="match status" value="1"/>
</dbReference>
<evidence type="ECO:0000313" key="1">
    <source>
        <dbReference type="EMBL" id="CAD8089124.1"/>
    </source>
</evidence>
<dbReference type="OrthoDB" id="10473086at2759"/>
<reference evidence="1" key="1">
    <citation type="submission" date="2021-01" db="EMBL/GenBank/DDBJ databases">
        <authorList>
            <consortium name="Genoscope - CEA"/>
            <person name="William W."/>
        </authorList>
    </citation>
    <scope>NUCLEOTIDE SEQUENCE</scope>
</reference>
<dbReference type="EMBL" id="CAJJDN010000053">
    <property type="protein sequence ID" value="CAD8089124.1"/>
    <property type="molecule type" value="Genomic_DNA"/>
</dbReference>
<dbReference type="PANTHER" id="PTHR33706:SF1">
    <property type="entry name" value="TPR REPEAT PROTEIN"/>
    <property type="match status" value="1"/>
</dbReference>
<protein>
    <recommendedName>
        <fullName evidence="3">MORN repeat protein</fullName>
    </recommendedName>
</protein>
<organism evidence="1 2">
    <name type="scientific">Paramecium sonneborni</name>
    <dbReference type="NCBI Taxonomy" id="65129"/>
    <lineage>
        <taxon>Eukaryota</taxon>
        <taxon>Sar</taxon>
        <taxon>Alveolata</taxon>
        <taxon>Ciliophora</taxon>
        <taxon>Intramacronucleata</taxon>
        <taxon>Oligohymenophorea</taxon>
        <taxon>Peniculida</taxon>
        <taxon>Parameciidae</taxon>
        <taxon>Paramecium</taxon>
    </lineage>
</organism>
<gene>
    <name evidence="1" type="ORF">PSON_ATCC_30995.1.T0530294</name>
</gene>
<dbReference type="Proteomes" id="UP000692954">
    <property type="component" value="Unassembled WGS sequence"/>
</dbReference>
<accession>A0A8S1NR16</accession>
<comment type="caution">
    <text evidence="1">The sequence shown here is derived from an EMBL/GenBank/DDBJ whole genome shotgun (WGS) entry which is preliminary data.</text>
</comment>